<gene>
    <name evidence="1" type="ORF">FQA47_017385</name>
</gene>
<comment type="caution">
    <text evidence="1">The sequence shown here is derived from an EMBL/GenBank/DDBJ whole genome shotgun (WGS) entry which is preliminary data.</text>
</comment>
<protein>
    <submittedName>
        <fullName evidence="1">Uncharacterized protein</fullName>
    </submittedName>
</protein>
<dbReference type="AlphaFoldDB" id="A0A834EZE5"/>
<dbReference type="EMBL" id="WKFB01000625">
    <property type="protein sequence ID" value="KAF6719375.1"/>
    <property type="molecule type" value="Genomic_DNA"/>
</dbReference>
<evidence type="ECO:0000313" key="2">
    <source>
        <dbReference type="Proteomes" id="UP000646548"/>
    </source>
</evidence>
<evidence type="ECO:0000313" key="1">
    <source>
        <dbReference type="EMBL" id="KAF6719375.1"/>
    </source>
</evidence>
<name>A0A834EZE5_ORYME</name>
<sequence length="127" mass="14087">MKCYRELQKYVLSRSCCSFSEININVLLQSASSCYSVFPTQCLTVFSASCYCLLATYPAIKLTFDCSRVTLLGFSQLLCSVLALHRVKHLCLAGSSALTHTSMACCEVINLIHTSYKLKMFLPVCST</sequence>
<accession>A0A834EZE5</accession>
<dbReference type="Proteomes" id="UP000646548">
    <property type="component" value="Unassembled WGS sequence"/>
</dbReference>
<reference evidence="1" key="1">
    <citation type="journal article" name="BMC Genomics">
        <title>Long-read sequencing and de novo genome assembly of marine medaka (Oryzias melastigma).</title>
        <authorList>
            <person name="Liang P."/>
            <person name="Saqib H.S.A."/>
            <person name="Ni X."/>
            <person name="Shen Y."/>
        </authorList>
    </citation>
    <scope>NUCLEOTIDE SEQUENCE</scope>
    <source>
        <strain evidence="1">Bigg-433</strain>
    </source>
</reference>
<dbReference type="PROSITE" id="PS51257">
    <property type="entry name" value="PROKAR_LIPOPROTEIN"/>
    <property type="match status" value="1"/>
</dbReference>
<organism evidence="1 2">
    <name type="scientific">Oryzias melastigma</name>
    <name type="common">Marine medaka</name>
    <dbReference type="NCBI Taxonomy" id="30732"/>
    <lineage>
        <taxon>Eukaryota</taxon>
        <taxon>Metazoa</taxon>
        <taxon>Chordata</taxon>
        <taxon>Craniata</taxon>
        <taxon>Vertebrata</taxon>
        <taxon>Euteleostomi</taxon>
        <taxon>Actinopterygii</taxon>
        <taxon>Neopterygii</taxon>
        <taxon>Teleostei</taxon>
        <taxon>Neoteleostei</taxon>
        <taxon>Acanthomorphata</taxon>
        <taxon>Ovalentaria</taxon>
        <taxon>Atherinomorphae</taxon>
        <taxon>Beloniformes</taxon>
        <taxon>Adrianichthyidae</taxon>
        <taxon>Oryziinae</taxon>
        <taxon>Oryzias</taxon>
    </lineage>
</organism>
<proteinExistence type="predicted"/>